<evidence type="ECO:0000313" key="2">
    <source>
        <dbReference type="Proteomes" id="UP001173802"/>
    </source>
</evidence>
<keyword evidence="2" id="KW-1185">Reference proteome</keyword>
<gene>
    <name evidence="1" type="ORF">NYG90_03685</name>
</gene>
<proteinExistence type="predicted"/>
<sequence>MMRLLVCCVLGVSVALGVSIDCARKSADPACKHRAFSFVGARDFVRFFTPAPTPIAIDSRAKELESSLGVFPLVANPFAPFIHDKSPESLAFAPSAILRISAKAFEKELASRKRLLQAQAVLFQAMRDDRAKRDDKEIYLTLAMLEYRLNGFYHLRTLAAYIRAYLLAGGSKERVPKPLVPFLDSRAEVALPSFKRVVSSLLLEHSTNAPAASAHWFVSSYGQSQEAFVRIFTQGARSCVGIITKDSKGVATTQGVACLPYFVDELLLLPFDERLYIIGGDRIYLVPSPLFTHPAPTYAIMHYQEKNRPNLCPYSAQLRDDGKEEHLASDLARAGYGVDSSKKALSKWQEDFALGDETMRVEYLGYIDVFNDGSSVPVARTHTSIVPHLPLYEAFTLDPTSLQADIVLSHPSMAINGRIASLFFIRYEGEIVGCVRDERHREERLFRFYKDSPPKLIKHNHLESSLHSIEEIAPLPSTPQSACYFERSKHSSNPRYKDSRYGLLALGEQIISQGRLCDETLQKALVACKNLAAENDALECRLDRINKAIENVL</sequence>
<evidence type="ECO:0000313" key="1">
    <source>
        <dbReference type="EMBL" id="MDL0081787.1"/>
    </source>
</evidence>
<organism evidence="1 2">
    <name type="scientific">Helicobacter zhangjianzhongii</name>
    <dbReference type="NCBI Taxonomy" id="2974574"/>
    <lineage>
        <taxon>Bacteria</taxon>
        <taxon>Pseudomonadati</taxon>
        <taxon>Campylobacterota</taxon>
        <taxon>Epsilonproteobacteria</taxon>
        <taxon>Campylobacterales</taxon>
        <taxon>Helicobacteraceae</taxon>
        <taxon>Helicobacter</taxon>
    </lineage>
</organism>
<reference evidence="1 2" key="1">
    <citation type="journal article" date="2023" name="Microorganisms">
        <title>Isolation and Genomic Characteristics of Cat-Borne Campylobacter felis sp. nov. and Sheep-Borne Campylobacter ovis sp. nov.</title>
        <authorList>
            <person name="Wang H."/>
            <person name="Li Y."/>
            <person name="Gu Y."/>
            <person name="Zhou G."/>
            <person name="Chen X."/>
            <person name="Zhang X."/>
            <person name="Shao Z."/>
            <person name="Zhang J."/>
            <person name="Zhang M."/>
        </authorList>
    </citation>
    <scope>NUCLEOTIDE SEQUENCE [LARGE SCALE GENOMIC DNA]</scope>
    <source>
        <strain evidence="1 2">XJK30-2</strain>
    </source>
</reference>
<protein>
    <submittedName>
        <fullName evidence="1">Uncharacterized protein</fullName>
    </submittedName>
</protein>
<comment type="caution">
    <text evidence="1">The sequence shown here is derived from an EMBL/GenBank/DDBJ whole genome shotgun (WGS) entry which is preliminary data.</text>
</comment>
<dbReference type="Proteomes" id="UP001173802">
    <property type="component" value="Unassembled WGS sequence"/>
</dbReference>
<accession>A0ACC6FSA7</accession>
<name>A0ACC6FSA7_9HELI</name>
<dbReference type="EMBL" id="JANURN010000003">
    <property type="protein sequence ID" value="MDL0081787.1"/>
    <property type="molecule type" value="Genomic_DNA"/>
</dbReference>